<feature type="transmembrane region" description="Helical" evidence="1">
    <location>
        <begin position="112"/>
        <end position="132"/>
    </location>
</feature>
<reference evidence="2 3" key="1">
    <citation type="submission" date="2015-12" db="EMBL/GenBank/DDBJ databases">
        <title>Genome sequence of Tistrella mobilis MCCC 1A02139.</title>
        <authorList>
            <person name="Lu L."/>
            <person name="Lai Q."/>
            <person name="Shao Z."/>
            <person name="Qian P."/>
        </authorList>
    </citation>
    <scope>NUCLEOTIDE SEQUENCE [LARGE SCALE GENOMIC DNA]</scope>
    <source>
        <strain evidence="2 3">MCCC 1A02139</strain>
    </source>
</reference>
<sequence>MYTTFTLSLLRDPAVAMPRSPVISGSPGSVIGRRLLPAVTIMALAALMYSAEMMGRTGVTALIILAGSMAILDMRRLARGCTASGHLAEPAPETEAGFAAIARAARHLGTGACRICMVLGALLVTSAAWPLLTGTGATRIVGGLGAALALVPFAAACLLAELARTPPVSSRSA</sequence>
<feature type="transmembrane region" description="Helical" evidence="1">
    <location>
        <begin position="57"/>
        <end position="74"/>
    </location>
</feature>
<name>A0A162JSY2_9PROT</name>
<accession>A0A162JSY2</accession>
<proteinExistence type="predicted"/>
<dbReference type="Proteomes" id="UP000075787">
    <property type="component" value="Unassembled WGS sequence"/>
</dbReference>
<evidence type="ECO:0000313" key="2">
    <source>
        <dbReference type="EMBL" id="KYO49818.1"/>
    </source>
</evidence>
<organism evidence="2 3">
    <name type="scientific">Tistrella mobilis</name>
    <dbReference type="NCBI Taxonomy" id="171437"/>
    <lineage>
        <taxon>Bacteria</taxon>
        <taxon>Pseudomonadati</taxon>
        <taxon>Pseudomonadota</taxon>
        <taxon>Alphaproteobacteria</taxon>
        <taxon>Geminicoccales</taxon>
        <taxon>Geminicoccaceae</taxon>
        <taxon>Tistrella</taxon>
    </lineage>
</organism>
<keyword evidence="1" id="KW-0472">Membrane</keyword>
<evidence type="ECO:0000256" key="1">
    <source>
        <dbReference type="SAM" id="Phobius"/>
    </source>
</evidence>
<dbReference type="EMBL" id="LPZR01000214">
    <property type="protein sequence ID" value="KYO49818.1"/>
    <property type="molecule type" value="Genomic_DNA"/>
</dbReference>
<comment type="caution">
    <text evidence="2">The sequence shown here is derived from an EMBL/GenBank/DDBJ whole genome shotgun (WGS) entry which is preliminary data.</text>
</comment>
<dbReference type="AlphaFoldDB" id="A0A162JSY2"/>
<feature type="transmembrane region" description="Helical" evidence="1">
    <location>
        <begin position="144"/>
        <end position="163"/>
    </location>
</feature>
<keyword evidence="1" id="KW-1133">Transmembrane helix</keyword>
<evidence type="ECO:0000313" key="3">
    <source>
        <dbReference type="Proteomes" id="UP000075787"/>
    </source>
</evidence>
<protein>
    <submittedName>
        <fullName evidence="2">Uncharacterized protein</fullName>
    </submittedName>
</protein>
<gene>
    <name evidence="2" type="ORF">AUP44_15620</name>
</gene>
<keyword evidence="1" id="KW-0812">Transmembrane</keyword>